<evidence type="ECO:0008006" key="4">
    <source>
        <dbReference type="Google" id="ProtNLM"/>
    </source>
</evidence>
<sequence>MELALSAKRKLGFVTGKTTKPKEDEDEIEAWVVSNNQVITWILQNVSERIKMVIIYIPTAKGIWDMLEKRYTVTNGARKFKLNKETYEISQQGRSIEDYYTQFQMVWDELDNMNTLPTISKITTDVAEYLKAVEIQPEEKRLFQFLNGLDKEYGILRSSILLMDPLPSVENAVSLMLQEEVQTSNLGGTKQPKMSALMSKGEPEKEKCVYCGRDNHKSEMCWEVKGYPVGHPRHKKPFQKTSFRNNTGGNFRQQKNYSNNKQGSYNGDAIFYRKTAANARTDHPDLLSAIGAATQQLENLLKLVPSNQSSYKQGERVKKK</sequence>
<dbReference type="PANTHER" id="PTHR37610">
    <property type="entry name" value="CCHC-TYPE DOMAIN-CONTAINING PROTEIN"/>
    <property type="match status" value="1"/>
</dbReference>
<protein>
    <recommendedName>
        <fullName evidence="4">Retrotransposon gag domain-containing protein</fullName>
    </recommendedName>
</protein>
<feature type="compositionally biased region" description="Polar residues" evidence="1">
    <location>
        <begin position="239"/>
        <end position="262"/>
    </location>
</feature>
<name>A0AAW1M4P8_SAPOF</name>
<evidence type="ECO:0000256" key="1">
    <source>
        <dbReference type="SAM" id="MobiDB-lite"/>
    </source>
</evidence>
<dbReference type="EMBL" id="JBDFQZ010000003">
    <property type="protein sequence ID" value="KAK9740227.1"/>
    <property type="molecule type" value="Genomic_DNA"/>
</dbReference>
<dbReference type="AlphaFoldDB" id="A0AAW1M4P8"/>
<accession>A0AAW1M4P8</accession>
<proteinExistence type="predicted"/>
<comment type="caution">
    <text evidence="2">The sequence shown here is derived from an EMBL/GenBank/DDBJ whole genome shotgun (WGS) entry which is preliminary data.</text>
</comment>
<organism evidence="2 3">
    <name type="scientific">Saponaria officinalis</name>
    <name type="common">Common soapwort</name>
    <name type="synonym">Lychnis saponaria</name>
    <dbReference type="NCBI Taxonomy" id="3572"/>
    <lineage>
        <taxon>Eukaryota</taxon>
        <taxon>Viridiplantae</taxon>
        <taxon>Streptophyta</taxon>
        <taxon>Embryophyta</taxon>
        <taxon>Tracheophyta</taxon>
        <taxon>Spermatophyta</taxon>
        <taxon>Magnoliopsida</taxon>
        <taxon>eudicotyledons</taxon>
        <taxon>Gunneridae</taxon>
        <taxon>Pentapetalae</taxon>
        <taxon>Caryophyllales</taxon>
        <taxon>Caryophyllaceae</taxon>
        <taxon>Caryophylleae</taxon>
        <taxon>Saponaria</taxon>
    </lineage>
</organism>
<dbReference type="Proteomes" id="UP001443914">
    <property type="component" value="Unassembled WGS sequence"/>
</dbReference>
<dbReference type="Pfam" id="PF14223">
    <property type="entry name" value="Retrotran_gag_2"/>
    <property type="match status" value="1"/>
</dbReference>
<evidence type="ECO:0000313" key="3">
    <source>
        <dbReference type="Proteomes" id="UP001443914"/>
    </source>
</evidence>
<reference evidence="2" key="1">
    <citation type="submission" date="2024-03" db="EMBL/GenBank/DDBJ databases">
        <title>WGS assembly of Saponaria officinalis var. Norfolk2.</title>
        <authorList>
            <person name="Jenkins J."/>
            <person name="Shu S."/>
            <person name="Grimwood J."/>
            <person name="Barry K."/>
            <person name="Goodstein D."/>
            <person name="Schmutz J."/>
            <person name="Leebens-Mack J."/>
            <person name="Osbourn A."/>
        </authorList>
    </citation>
    <scope>NUCLEOTIDE SEQUENCE [LARGE SCALE GENOMIC DNA]</scope>
    <source>
        <strain evidence="2">JIC</strain>
    </source>
</reference>
<feature type="region of interest" description="Disordered" evidence="1">
    <location>
        <begin position="233"/>
        <end position="262"/>
    </location>
</feature>
<gene>
    <name evidence="2" type="ORF">RND81_03G020800</name>
</gene>
<evidence type="ECO:0000313" key="2">
    <source>
        <dbReference type="EMBL" id="KAK9740227.1"/>
    </source>
</evidence>
<keyword evidence="3" id="KW-1185">Reference proteome</keyword>
<dbReference type="PANTHER" id="PTHR37610:SF6">
    <property type="entry name" value="GAG-POLYPEPTIDE OF LTR COPIA-TYPE-RELATED"/>
    <property type="match status" value="1"/>
</dbReference>